<organism evidence="2">
    <name type="scientific">Rosellinia necatrix</name>
    <name type="common">White root-rot fungus</name>
    <dbReference type="NCBI Taxonomy" id="77044"/>
    <lineage>
        <taxon>Eukaryota</taxon>
        <taxon>Fungi</taxon>
        <taxon>Dikarya</taxon>
        <taxon>Ascomycota</taxon>
        <taxon>Pezizomycotina</taxon>
        <taxon>Sordariomycetes</taxon>
        <taxon>Xylariomycetidae</taxon>
        <taxon>Xylariales</taxon>
        <taxon>Xylariaceae</taxon>
        <taxon>Rosellinia</taxon>
    </lineage>
</organism>
<reference evidence="2" key="1">
    <citation type="submission" date="2016-03" db="EMBL/GenBank/DDBJ databases">
        <title>Draft genome sequence of Rosellinia necatrix.</title>
        <authorList>
            <person name="Kanematsu S."/>
        </authorList>
    </citation>
    <scope>NUCLEOTIDE SEQUENCE [LARGE SCALE GENOMIC DNA]</scope>
    <source>
        <strain evidence="2">W97</strain>
    </source>
</reference>
<evidence type="ECO:0000313" key="3">
    <source>
        <dbReference type="Proteomes" id="UP000054516"/>
    </source>
</evidence>
<sequence>MASIPPSQELIRPTPAPISANGAIQSLISGPGPATGGRFYKADKQRPSILFGFCQDSSKFYATKRQQWVAIMEVKCFDVPRLMREGFYWDASNVIKEEGYIEYGKAEPNADAGACALKRWYFLADTNQPRRWIASIAVTSLDIEILSNFDLGQLSRDNVRVAVAWNQNGEVIYGYQAHTPPDQLSSTTEAPMRCFNMIYDTMPMEGLWPWPRKENEDDAKGRIDQGAAREIASGSSQSPGLRDISSLIRGEYSRR</sequence>
<evidence type="ECO:0000256" key="1">
    <source>
        <dbReference type="SAM" id="MobiDB-lite"/>
    </source>
</evidence>
<gene>
    <name evidence="2" type="ORF">SAMD00023353_3101400</name>
</gene>
<feature type="compositionally biased region" description="Basic and acidic residues" evidence="1">
    <location>
        <begin position="211"/>
        <end position="223"/>
    </location>
</feature>
<accession>A0A1W2TSL8</accession>
<dbReference type="EMBL" id="DF977476">
    <property type="protein sequence ID" value="GAP91529.1"/>
    <property type="molecule type" value="Genomic_DNA"/>
</dbReference>
<feature type="region of interest" description="Disordered" evidence="1">
    <location>
        <begin position="209"/>
        <end position="255"/>
    </location>
</feature>
<proteinExistence type="predicted"/>
<dbReference type="AlphaFoldDB" id="A0A1W2TSL8"/>
<protein>
    <submittedName>
        <fullName evidence="2">Uncharacterized protein</fullName>
    </submittedName>
</protein>
<dbReference type="Proteomes" id="UP000054516">
    <property type="component" value="Unassembled WGS sequence"/>
</dbReference>
<evidence type="ECO:0000313" key="2">
    <source>
        <dbReference type="EMBL" id="GAP91529.1"/>
    </source>
</evidence>
<name>A0A1W2TSL8_ROSNE</name>
<keyword evidence="3" id="KW-1185">Reference proteome</keyword>
<dbReference type="OrthoDB" id="4589291at2759"/>